<sequence>MNKDKVTLILKFPFMKTILTFLFVFGISCVTFSQKVLNSFSIQQNKDSIVSIYPFVDERNHESYMLLHYPNEIVTYKFSVGFRKTDSISAKIELKKEEYIVGHSFEEEEITLFTTKDNFQSIIRIVVDFENKIFRKDPFDFKINNENIITCFNAEQSFHVLTFEETKNEIVSFTFKNLDAPETRKFDLSKIQFTDNDNKSLSLKAVFFNKKDDDLSPFPIMSFENNYPFTLMDSYVKRKLFFHDDKYYLLLNYNSNFTHVLEFDSKSASVTDYKIPVSPLNGSYKNNSYFMDGLIFEQVSNSNEFAFSIKNLKGEILKEHKVNLKESINFKNSEFRYENSETDQPVKIKNTKSFLKRLHKTNPAISVYKNHSNYLVTMGGISSKEKSPGWGLLADLAINGILILNGEGGYESYFYNNKNGYKYKSVSFDALFDQNLNPITRAVQATGMDKLMNFIDNNKESSTIVFFKRGSHFVLGYKDWKTNEFVFRKFED</sequence>
<dbReference type="AlphaFoldDB" id="A0A916XW61"/>
<dbReference type="PROSITE" id="PS51257">
    <property type="entry name" value="PROKAR_LIPOPROTEIN"/>
    <property type="match status" value="1"/>
</dbReference>
<evidence type="ECO:0000313" key="1">
    <source>
        <dbReference type="EMBL" id="GGD17411.1"/>
    </source>
</evidence>
<dbReference type="Proteomes" id="UP000625735">
    <property type="component" value="Unassembled WGS sequence"/>
</dbReference>
<protein>
    <submittedName>
        <fullName evidence="1">Uncharacterized protein</fullName>
    </submittedName>
</protein>
<evidence type="ECO:0000313" key="2">
    <source>
        <dbReference type="Proteomes" id="UP000625735"/>
    </source>
</evidence>
<gene>
    <name evidence="1" type="ORF">GCM10011343_05210</name>
</gene>
<reference evidence="1" key="1">
    <citation type="journal article" date="2014" name="Int. J. Syst. Evol. Microbiol.">
        <title>Complete genome sequence of Corynebacterium casei LMG S-19264T (=DSM 44701T), isolated from a smear-ripened cheese.</title>
        <authorList>
            <consortium name="US DOE Joint Genome Institute (JGI-PGF)"/>
            <person name="Walter F."/>
            <person name="Albersmeier A."/>
            <person name="Kalinowski J."/>
            <person name="Ruckert C."/>
        </authorList>
    </citation>
    <scope>NUCLEOTIDE SEQUENCE</scope>
    <source>
        <strain evidence="1">CGMCC 1.12506</strain>
    </source>
</reference>
<name>A0A916XW61_9FLAO</name>
<proteinExistence type="predicted"/>
<reference evidence="1" key="2">
    <citation type="submission" date="2020-09" db="EMBL/GenBank/DDBJ databases">
        <authorList>
            <person name="Sun Q."/>
            <person name="Zhou Y."/>
        </authorList>
    </citation>
    <scope>NUCLEOTIDE SEQUENCE</scope>
    <source>
        <strain evidence="1">CGMCC 1.12506</strain>
    </source>
</reference>
<dbReference type="EMBL" id="BMFG01000002">
    <property type="protein sequence ID" value="GGD17411.1"/>
    <property type="molecule type" value="Genomic_DNA"/>
</dbReference>
<keyword evidence="2" id="KW-1185">Reference proteome</keyword>
<organism evidence="1 2">
    <name type="scientific">Flavobacterium orientale</name>
    <dbReference type="NCBI Taxonomy" id="1756020"/>
    <lineage>
        <taxon>Bacteria</taxon>
        <taxon>Pseudomonadati</taxon>
        <taxon>Bacteroidota</taxon>
        <taxon>Flavobacteriia</taxon>
        <taxon>Flavobacteriales</taxon>
        <taxon>Flavobacteriaceae</taxon>
        <taxon>Flavobacterium</taxon>
    </lineage>
</organism>
<comment type="caution">
    <text evidence="1">The sequence shown here is derived from an EMBL/GenBank/DDBJ whole genome shotgun (WGS) entry which is preliminary data.</text>
</comment>
<accession>A0A916XW61</accession>